<keyword evidence="4 10" id="KW-0812">Transmembrane</keyword>
<dbReference type="HAMAP" id="MF_01043">
    <property type="entry name" value="PlsY"/>
    <property type="match status" value="1"/>
</dbReference>
<keyword evidence="2 10" id="KW-0444">Lipid biosynthesis</keyword>
<evidence type="ECO:0000256" key="1">
    <source>
        <dbReference type="ARBA" id="ARBA00022475"/>
    </source>
</evidence>
<evidence type="ECO:0000256" key="3">
    <source>
        <dbReference type="ARBA" id="ARBA00022679"/>
    </source>
</evidence>
<comment type="similarity">
    <text evidence="10">Belongs to the PlsY family.</text>
</comment>
<dbReference type="Proteomes" id="UP000552954">
    <property type="component" value="Unassembled WGS sequence"/>
</dbReference>
<sequence>MQAFAPFLAVLAAYLLGSLAFAVIVSKVMGLSDPRTFGSKNPGATNVLRSGSKPAAIVTLLLDALKGLVPVLLVKHFGEPYGLREGTMAMVGLAAFLGHLYPVFFRLQGGKGVATFIGVVFGIHWVLGIATGLTWLIIAFFFRYSSLASLLSAAFAPVYYLLGDRIQWYAERPVAVALFAMALLLTWRHRENIQRLVAGKESRLGAKKAS</sequence>
<dbReference type="RefSeq" id="WP_171560087.1">
    <property type="nucleotide sequence ID" value="NZ_JABFCS010000001.1"/>
</dbReference>
<dbReference type="AlphaFoldDB" id="A0A849K8Z6"/>
<dbReference type="GO" id="GO:0005886">
    <property type="term" value="C:plasma membrane"/>
    <property type="evidence" value="ECO:0007669"/>
    <property type="project" value="UniProtKB-SubCell"/>
</dbReference>
<gene>
    <name evidence="10 11" type="primary">plsY</name>
    <name evidence="11" type="ORF">HK415_13570</name>
</gene>
<comment type="function">
    <text evidence="10">Catalyzes the transfer of an acyl group from acyl-phosphate (acyl-PO(4)) to glycerol-3-phosphate (G3P) to form lysophosphatidic acid (LPA). This enzyme utilizes acyl-phosphate as fatty acyl donor, but not acyl-CoA or acyl-ACP.</text>
</comment>
<keyword evidence="6 10" id="KW-0443">Lipid metabolism</keyword>
<evidence type="ECO:0000313" key="12">
    <source>
        <dbReference type="Proteomes" id="UP000552954"/>
    </source>
</evidence>
<keyword evidence="11" id="KW-0012">Acyltransferase</keyword>
<reference evidence="11 12" key="2">
    <citation type="submission" date="2020-06" db="EMBL/GenBank/DDBJ databases">
        <title>Ramlibacter rhizophilus sp. nov., isolated from rhizosphere soil of national flower Mugunghwa from South Korea.</title>
        <authorList>
            <person name="Zheng-Fei Y."/>
            <person name="Huan T."/>
        </authorList>
    </citation>
    <scope>NUCLEOTIDE SEQUENCE [LARGE SCALE GENOMIC DNA]</scope>
    <source>
        <strain evidence="11 12">B156</strain>
    </source>
</reference>
<evidence type="ECO:0000256" key="8">
    <source>
        <dbReference type="ARBA" id="ARBA00023209"/>
    </source>
</evidence>
<accession>A0A849K8Z6</accession>
<evidence type="ECO:0000256" key="10">
    <source>
        <dbReference type="HAMAP-Rule" id="MF_01043"/>
    </source>
</evidence>
<keyword evidence="12" id="KW-1185">Reference proteome</keyword>
<evidence type="ECO:0000313" key="11">
    <source>
        <dbReference type="EMBL" id="NNU43960.1"/>
    </source>
</evidence>
<keyword evidence="9 10" id="KW-1208">Phospholipid metabolism</keyword>
<protein>
    <recommendedName>
        <fullName evidence="10">Glycerol-3-phosphate acyltransferase</fullName>
    </recommendedName>
    <alternativeName>
        <fullName evidence="10">Acyl-PO4 G3P acyltransferase</fullName>
    </alternativeName>
    <alternativeName>
        <fullName evidence="10">Acyl-phosphate--glycerol-3-phosphate acyltransferase</fullName>
    </alternativeName>
    <alternativeName>
        <fullName evidence="10">G3P acyltransferase</fullName>
        <shortName evidence="10">GPAT</shortName>
        <ecNumber evidence="10">2.3.1.275</ecNumber>
    </alternativeName>
    <alternativeName>
        <fullName evidence="10">Lysophosphatidic acid synthase</fullName>
        <shortName evidence="10">LPA synthase</shortName>
    </alternativeName>
</protein>
<proteinExistence type="inferred from homology"/>
<dbReference type="PANTHER" id="PTHR30309:SF0">
    <property type="entry name" value="GLYCEROL-3-PHOSPHATE ACYLTRANSFERASE-RELATED"/>
    <property type="match status" value="1"/>
</dbReference>
<dbReference type="PANTHER" id="PTHR30309">
    <property type="entry name" value="INNER MEMBRANE PROTEIN YGIH"/>
    <property type="match status" value="1"/>
</dbReference>
<evidence type="ECO:0000256" key="9">
    <source>
        <dbReference type="ARBA" id="ARBA00023264"/>
    </source>
</evidence>
<keyword evidence="7 10" id="KW-0472">Membrane</keyword>
<dbReference type="InterPro" id="IPR003811">
    <property type="entry name" value="G3P_acylTferase_PlsY"/>
</dbReference>
<keyword evidence="1 10" id="KW-1003">Cell membrane</keyword>
<dbReference type="GO" id="GO:0043772">
    <property type="term" value="F:acyl-phosphate glycerol-3-phosphate acyltransferase activity"/>
    <property type="evidence" value="ECO:0007669"/>
    <property type="project" value="UniProtKB-UniRule"/>
</dbReference>
<evidence type="ECO:0000256" key="7">
    <source>
        <dbReference type="ARBA" id="ARBA00023136"/>
    </source>
</evidence>
<evidence type="ECO:0000256" key="5">
    <source>
        <dbReference type="ARBA" id="ARBA00022989"/>
    </source>
</evidence>
<dbReference type="SMART" id="SM01207">
    <property type="entry name" value="G3P_acyltransf"/>
    <property type="match status" value="1"/>
</dbReference>
<feature type="transmembrane region" description="Helical" evidence="10">
    <location>
        <begin position="86"/>
        <end position="104"/>
    </location>
</feature>
<comment type="caution">
    <text evidence="11">The sequence shown here is derived from an EMBL/GenBank/DDBJ whole genome shotgun (WGS) entry which is preliminary data.</text>
</comment>
<name>A0A849K8Z6_9BURK</name>
<evidence type="ECO:0000256" key="4">
    <source>
        <dbReference type="ARBA" id="ARBA00022692"/>
    </source>
</evidence>
<dbReference type="UniPathway" id="UPA00085"/>
<dbReference type="EMBL" id="JABFCS010000001">
    <property type="protein sequence ID" value="NNU43960.1"/>
    <property type="molecule type" value="Genomic_DNA"/>
</dbReference>
<reference evidence="11 12" key="1">
    <citation type="submission" date="2020-05" db="EMBL/GenBank/DDBJ databases">
        <authorList>
            <person name="Khan S.A."/>
            <person name="Jeon C.O."/>
            <person name="Chun B.H."/>
        </authorList>
    </citation>
    <scope>NUCLEOTIDE SEQUENCE [LARGE SCALE GENOMIC DNA]</scope>
    <source>
        <strain evidence="11 12">B156</strain>
    </source>
</reference>
<dbReference type="GO" id="GO:0008654">
    <property type="term" value="P:phospholipid biosynthetic process"/>
    <property type="evidence" value="ECO:0007669"/>
    <property type="project" value="UniProtKB-UniRule"/>
</dbReference>
<keyword evidence="5 10" id="KW-1133">Transmembrane helix</keyword>
<comment type="caution">
    <text evidence="10">Lacks conserved residue(s) required for the propagation of feature annotation.</text>
</comment>
<comment type="catalytic activity">
    <reaction evidence="10">
        <text>an acyl phosphate + sn-glycerol 3-phosphate = a 1-acyl-sn-glycero-3-phosphate + phosphate</text>
        <dbReference type="Rhea" id="RHEA:34075"/>
        <dbReference type="ChEBI" id="CHEBI:43474"/>
        <dbReference type="ChEBI" id="CHEBI:57597"/>
        <dbReference type="ChEBI" id="CHEBI:57970"/>
        <dbReference type="ChEBI" id="CHEBI:59918"/>
        <dbReference type="EC" id="2.3.1.275"/>
    </reaction>
</comment>
<dbReference type="NCBIfam" id="TIGR00023">
    <property type="entry name" value="glycerol-3-phosphate 1-O-acyltransferase PlsY"/>
    <property type="match status" value="1"/>
</dbReference>
<organism evidence="11 12">
    <name type="scientific">Ramlibacter montanisoli</name>
    <dbReference type="NCBI Taxonomy" id="2732512"/>
    <lineage>
        <taxon>Bacteria</taxon>
        <taxon>Pseudomonadati</taxon>
        <taxon>Pseudomonadota</taxon>
        <taxon>Betaproteobacteria</taxon>
        <taxon>Burkholderiales</taxon>
        <taxon>Comamonadaceae</taxon>
        <taxon>Ramlibacter</taxon>
    </lineage>
</organism>
<keyword evidence="8 10" id="KW-0594">Phospholipid biosynthesis</keyword>
<dbReference type="Pfam" id="PF02660">
    <property type="entry name" value="G3P_acyltransf"/>
    <property type="match status" value="1"/>
</dbReference>
<keyword evidence="3 10" id="KW-0808">Transferase</keyword>
<evidence type="ECO:0000256" key="2">
    <source>
        <dbReference type="ARBA" id="ARBA00022516"/>
    </source>
</evidence>
<dbReference type="EC" id="2.3.1.275" evidence="10"/>
<evidence type="ECO:0000256" key="6">
    <source>
        <dbReference type="ARBA" id="ARBA00023098"/>
    </source>
</evidence>
<comment type="subcellular location">
    <subcellularLocation>
        <location evidence="10">Cell membrane</location>
        <topology evidence="10">Multi-pass membrane protein</topology>
    </subcellularLocation>
</comment>
<feature type="transmembrane region" description="Helical" evidence="10">
    <location>
        <begin position="144"/>
        <end position="162"/>
    </location>
</feature>
<comment type="pathway">
    <text evidence="10">Lipid metabolism; phospholipid metabolism.</text>
</comment>
<feature type="transmembrane region" description="Helical" evidence="10">
    <location>
        <begin position="116"/>
        <end position="137"/>
    </location>
</feature>
<comment type="subunit">
    <text evidence="10">Probably interacts with PlsX.</text>
</comment>